<dbReference type="EMBL" id="FOAB01000001">
    <property type="protein sequence ID" value="SEK33332.1"/>
    <property type="molecule type" value="Genomic_DNA"/>
</dbReference>
<proteinExistence type="predicted"/>
<dbReference type="InterPro" id="IPR001753">
    <property type="entry name" value="Enoyl-CoA_hydra/iso"/>
</dbReference>
<dbReference type="GO" id="GO:0016853">
    <property type="term" value="F:isomerase activity"/>
    <property type="evidence" value="ECO:0007669"/>
    <property type="project" value="UniProtKB-KW"/>
</dbReference>
<dbReference type="InterPro" id="IPR029045">
    <property type="entry name" value="ClpP/crotonase-like_dom_sf"/>
</dbReference>
<organism evidence="1 2">
    <name type="scientific">Aquimarina amphilecti</name>
    <dbReference type="NCBI Taxonomy" id="1038014"/>
    <lineage>
        <taxon>Bacteria</taxon>
        <taxon>Pseudomonadati</taxon>
        <taxon>Bacteroidota</taxon>
        <taxon>Flavobacteriia</taxon>
        <taxon>Flavobacteriales</taxon>
        <taxon>Flavobacteriaceae</taxon>
        <taxon>Aquimarina</taxon>
    </lineage>
</organism>
<dbReference type="OrthoDB" id="9807606at2"/>
<dbReference type="CDD" id="cd06558">
    <property type="entry name" value="crotonase-like"/>
    <property type="match status" value="1"/>
</dbReference>
<gene>
    <name evidence="1" type="ORF">SAMN04487910_0278</name>
</gene>
<keyword evidence="2" id="KW-1185">Reference proteome</keyword>
<dbReference type="RefSeq" id="WP_091404498.1">
    <property type="nucleotide sequence ID" value="NZ_FOAB01000001.1"/>
</dbReference>
<dbReference type="Proteomes" id="UP000198521">
    <property type="component" value="Unassembled WGS sequence"/>
</dbReference>
<keyword evidence="1" id="KW-0413">Isomerase</keyword>
<reference evidence="1 2" key="1">
    <citation type="submission" date="2016-10" db="EMBL/GenBank/DDBJ databases">
        <authorList>
            <person name="de Groot N.N."/>
        </authorList>
    </citation>
    <scope>NUCLEOTIDE SEQUENCE [LARGE SCALE GENOMIC DNA]</scope>
    <source>
        <strain evidence="1 2">DSM 25232</strain>
    </source>
</reference>
<dbReference type="PANTHER" id="PTHR11941">
    <property type="entry name" value="ENOYL-COA HYDRATASE-RELATED"/>
    <property type="match status" value="1"/>
</dbReference>
<dbReference type="Pfam" id="PF00378">
    <property type="entry name" value="ECH_1"/>
    <property type="match status" value="1"/>
</dbReference>
<dbReference type="GO" id="GO:0006635">
    <property type="term" value="P:fatty acid beta-oxidation"/>
    <property type="evidence" value="ECO:0007669"/>
    <property type="project" value="TreeGrafter"/>
</dbReference>
<protein>
    <submittedName>
        <fullName evidence="1">3,2-trans-enoyl-CoA isomerase</fullName>
    </submittedName>
</protein>
<name>A0A1H7G937_AQUAM</name>
<dbReference type="PANTHER" id="PTHR11941:SF45">
    <property type="entry name" value="ENOYL-COA DELTA ISOMERASE 1, MITOCHONDRIAL"/>
    <property type="match status" value="1"/>
</dbReference>
<dbReference type="AlphaFoldDB" id="A0A1H7G937"/>
<dbReference type="SUPFAM" id="SSF52096">
    <property type="entry name" value="ClpP/crotonase"/>
    <property type="match status" value="1"/>
</dbReference>
<accession>A0A1H7G937</accession>
<sequence length="254" mass="28912">MYTIKVEKKHNYAIVQLSRGKVNAINHQMTQEIRKAFLDLEADDTVKGVIITGTPHFFTAGLDVIELYSYDKPKMNEFFNDFGGMYIQLAKFSKPFICAITGYSPAGGCVIAITADHRIMARGDKYTIGLNEVAVNIQISNNLIRGYSYWLGEGKANECILGGRLMHVDEALEAGLVNEVCDLEEVLPKAEAKMKQYLQADEDIFINTKYKLRRDWLESMEDDPKVDLEQAISLWWKPEIRAKMKVFVESLQNK</sequence>
<dbReference type="STRING" id="1038014.SAMN04487910_0278"/>
<evidence type="ECO:0000313" key="2">
    <source>
        <dbReference type="Proteomes" id="UP000198521"/>
    </source>
</evidence>
<evidence type="ECO:0000313" key="1">
    <source>
        <dbReference type="EMBL" id="SEK33332.1"/>
    </source>
</evidence>
<dbReference type="Gene3D" id="3.90.226.10">
    <property type="entry name" value="2-enoyl-CoA Hydratase, Chain A, domain 1"/>
    <property type="match status" value="1"/>
</dbReference>